<dbReference type="Gene3D" id="3.30.559.10">
    <property type="entry name" value="Chloramphenicol acetyltransferase-like domain"/>
    <property type="match status" value="2"/>
</dbReference>
<gene>
    <name evidence="3" type="ORF">U9M48_038904</name>
</gene>
<reference evidence="3 4" key="1">
    <citation type="submission" date="2024-02" db="EMBL/GenBank/DDBJ databases">
        <title>High-quality chromosome-scale genome assembly of Pensacola bahiagrass (Paspalum notatum Flugge var. saurae).</title>
        <authorList>
            <person name="Vega J.M."/>
            <person name="Podio M."/>
            <person name="Orjuela J."/>
            <person name="Siena L.A."/>
            <person name="Pessino S.C."/>
            <person name="Combes M.C."/>
            <person name="Mariac C."/>
            <person name="Albertini E."/>
            <person name="Pupilli F."/>
            <person name="Ortiz J.P.A."/>
            <person name="Leblanc O."/>
        </authorList>
    </citation>
    <scope>NUCLEOTIDE SEQUENCE [LARGE SCALE GENOMIC DNA]</scope>
    <source>
        <strain evidence="3">R1</strain>
        <tissue evidence="3">Leaf</tissue>
    </source>
</reference>
<keyword evidence="1" id="KW-0808">Transferase</keyword>
<evidence type="ECO:0000313" key="4">
    <source>
        <dbReference type="Proteomes" id="UP001341281"/>
    </source>
</evidence>
<keyword evidence="4" id="KW-1185">Reference proteome</keyword>
<accession>A0AAQ3UHS6</accession>
<dbReference type="GO" id="GO:0016747">
    <property type="term" value="F:acyltransferase activity, transferring groups other than amino-acyl groups"/>
    <property type="evidence" value="ECO:0007669"/>
    <property type="project" value="UniProtKB-ARBA"/>
</dbReference>
<proteinExistence type="predicted"/>
<dbReference type="Pfam" id="PF02458">
    <property type="entry name" value="Transferase"/>
    <property type="match status" value="1"/>
</dbReference>
<organism evidence="3 4">
    <name type="scientific">Paspalum notatum var. saurae</name>
    <dbReference type="NCBI Taxonomy" id="547442"/>
    <lineage>
        <taxon>Eukaryota</taxon>
        <taxon>Viridiplantae</taxon>
        <taxon>Streptophyta</taxon>
        <taxon>Embryophyta</taxon>
        <taxon>Tracheophyta</taxon>
        <taxon>Spermatophyta</taxon>
        <taxon>Magnoliopsida</taxon>
        <taxon>Liliopsida</taxon>
        <taxon>Poales</taxon>
        <taxon>Poaceae</taxon>
        <taxon>PACMAD clade</taxon>
        <taxon>Panicoideae</taxon>
        <taxon>Andropogonodae</taxon>
        <taxon>Paspaleae</taxon>
        <taxon>Paspalinae</taxon>
        <taxon>Paspalum</taxon>
    </lineage>
</organism>
<dbReference type="InterPro" id="IPR051504">
    <property type="entry name" value="Plant_metabolite_acyltrans"/>
</dbReference>
<sequence>SQYHLCPPCPIHTPTTAAAAPRRSSQALLPGRHPIQRLFFFDGPDLPPFPSIISALQVSLSVTLAIFLPLAGKLAFRRSHGDIIIDCSPAAVSAGVEFIEAEFSGSDGDMRRLASDEEQDTETFLQLVPEIDIRQLPAQVLAVQVTRPAQRAATGRGAPVAVGVSILHAAVDGQAVWQFMKAWSMASREGSLSASGLLVTPTFDRGVIRHPKSEELCRTFLRFFAPALPLPPSSSSTGAMTTQQIRRRTFLLSKEQIQSLKRYVAQRQSSSVVNGHAPPPEPTTTTTTTYVAVSSLVWTSMVRAKSLKHTAEAHFMVTADCSRRLDPPPGEGFFGNCVKPCFATANAGDLCSEAGLAHAAAAIQKCIRESLDELADPLSDIAAPSRVELVSMFTREMVTLLAGARDGSVQVSVALDRESMEAYVENFVVPVTH</sequence>
<dbReference type="Proteomes" id="UP001341281">
    <property type="component" value="Chromosome 09"/>
</dbReference>
<dbReference type="InterPro" id="IPR023213">
    <property type="entry name" value="CAT-like_dom_sf"/>
</dbReference>
<dbReference type="AlphaFoldDB" id="A0AAQ3UHS6"/>
<evidence type="ECO:0000256" key="2">
    <source>
        <dbReference type="ARBA" id="ARBA00023315"/>
    </source>
</evidence>
<dbReference type="EMBL" id="CP144753">
    <property type="protein sequence ID" value="WVZ92868.1"/>
    <property type="molecule type" value="Genomic_DNA"/>
</dbReference>
<feature type="non-terminal residue" evidence="3">
    <location>
        <position position="1"/>
    </location>
</feature>
<name>A0AAQ3UHS6_PASNO</name>
<dbReference type="PANTHER" id="PTHR31625">
    <property type="match status" value="1"/>
</dbReference>
<evidence type="ECO:0000313" key="3">
    <source>
        <dbReference type="EMBL" id="WVZ92868.1"/>
    </source>
</evidence>
<evidence type="ECO:0000256" key="1">
    <source>
        <dbReference type="ARBA" id="ARBA00022679"/>
    </source>
</evidence>
<protein>
    <submittedName>
        <fullName evidence="3">Uncharacterized protein</fullName>
    </submittedName>
</protein>
<keyword evidence="2" id="KW-0012">Acyltransferase</keyword>